<sequence length="246" mass="25882">MQIPRSHDPQAGPRGRRSGAHRAPTPLRWRWLLGITLPVAVLTGAGLAVAELPDSQESTTALEPVTDTRTLTDQDEQNESPDSAVVTQPAETPSSEAPSSSSPEPEESGAETENGPVDELAALATDAVALTNQERQNAGCGTVSDNASLAAASTAHSKDMADNDYFDHTSRDGRTFTDRAAAQGYDQAMSENIAKGYPDAAAVVQGWMDSPGHRDNLLNCDAKAVGIGVARDASGALVWTQMFGRQ</sequence>
<dbReference type="Gene3D" id="3.40.33.10">
    <property type="entry name" value="CAP"/>
    <property type="match status" value="1"/>
</dbReference>
<feature type="compositionally biased region" description="Low complexity" evidence="1">
    <location>
        <begin position="89"/>
        <end position="103"/>
    </location>
</feature>
<dbReference type="PANTHER" id="PTHR31157">
    <property type="entry name" value="SCP DOMAIN-CONTAINING PROTEIN"/>
    <property type="match status" value="1"/>
</dbReference>
<dbReference type="AlphaFoldDB" id="A0A543B1R6"/>
<dbReference type="CDD" id="cd05379">
    <property type="entry name" value="CAP_bacterial"/>
    <property type="match status" value="1"/>
</dbReference>
<keyword evidence="4" id="KW-1185">Reference proteome</keyword>
<feature type="region of interest" description="Disordered" evidence="1">
    <location>
        <begin position="1"/>
        <end position="22"/>
    </location>
</feature>
<evidence type="ECO:0000313" key="4">
    <source>
        <dbReference type="Proteomes" id="UP000317043"/>
    </source>
</evidence>
<dbReference type="Proteomes" id="UP000317043">
    <property type="component" value="Unassembled WGS sequence"/>
</dbReference>
<dbReference type="InParanoid" id="A0A543B1R6"/>
<reference evidence="3 4" key="1">
    <citation type="submission" date="2019-06" db="EMBL/GenBank/DDBJ databases">
        <title>Sequencing the genomes of 1000 actinobacteria strains.</title>
        <authorList>
            <person name="Klenk H.-P."/>
        </authorList>
    </citation>
    <scope>NUCLEOTIDE SEQUENCE [LARGE SCALE GENOMIC DNA]</scope>
    <source>
        <strain evidence="3 4">DSM 45928</strain>
    </source>
</reference>
<protein>
    <submittedName>
        <fullName evidence="3">Uncharacterized protein YkwD</fullName>
    </submittedName>
</protein>
<dbReference type="RefSeq" id="WP_142043393.1">
    <property type="nucleotide sequence ID" value="NZ_JBHTGS010000003.1"/>
</dbReference>
<dbReference type="OrthoDB" id="68195at2"/>
<dbReference type="Pfam" id="PF00188">
    <property type="entry name" value="CAP"/>
    <property type="match status" value="1"/>
</dbReference>
<proteinExistence type="predicted"/>
<feature type="domain" description="SCP" evidence="2">
    <location>
        <begin position="129"/>
        <end position="243"/>
    </location>
</feature>
<feature type="compositionally biased region" description="Polar residues" evidence="1">
    <location>
        <begin position="55"/>
        <end position="71"/>
    </location>
</feature>
<dbReference type="InterPro" id="IPR035940">
    <property type="entry name" value="CAP_sf"/>
</dbReference>
<feature type="region of interest" description="Disordered" evidence="1">
    <location>
        <begin position="54"/>
        <end position="114"/>
    </location>
</feature>
<dbReference type="InterPro" id="IPR014044">
    <property type="entry name" value="CAP_dom"/>
</dbReference>
<accession>A0A543B1R6</accession>
<dbReference type="SUPFAM" id="SSF55797">
    <property type="entry name" value="PR-1-like"/>
    <property type="match status" value="1"/>
</dbReference>
<gene>
    <name evidence="3" type="ORF">FB566_4271</name>
</gene>
<dbReference type="EMBL" id="VFOW01000001">
    <property type="protein sequence ID" value="TQL78680.1"/>
    <property type="molecule type" value="Genomic_DNA"/>
</dbReference>
<organism evidence="3 4">
    <name type="scientific">Stackebrandtia endophytica</name>
    <dbReference type="NCBI Taxonomy" id="1496996"/>
    <lineage>
        <taxon>Bacteria</taxon>
        <taxon>Bacillati</taxon>
        <taxon>Actinomycetota</taxon>
        <taxon>Actinomycetes</taxon>
        <taxon>Glycomycetales</taxon>
        <taxon>Glycomycetaceae</taxon>
        <taxon>Stackebrandtia</taxon>
    </lineage>
</organism>
<evidence type="ECO:0000313" key="3">
    <source>
        <dbReference type="EMBL" id="TQL78680.1"/>
    </source>
</evidence>
<name>A0A543B1R6_9ACTN</name>
<dbReference type="PANTHER" id="PTHR31157:SF1">
    <property type="entry name" value="SCP DOMAIN-CONTAINING PROTEIN"/>
    <property type="match status" value="1"/>
</dbReference>
<evidence type="ECO:0000256" key="1">
    <source>
        <dbReference type="SAM" id="MobiDB-lite"/>
    </source>
</evidence>
<evidence type="ECO:0000259" key="2">
    <source>
        <dbReference type="Pfam" id="PF00188"/>
    </source>
</evidence>
<comment type="caution">
    <text evidence="3">The sequence shown here is derived from an EMBL/GenBank/DDBJ whole genome shotgun (WGS) entry which is preliminary data.</text>
</comment>